<protein>
    <submittedName>
        <fullName evidence="1">Uncharacterized protein</fullName>
    </submittedName>
</protein>
<dbReference type="EMBL" id="KP795500">
    <property type="protein sequence ID" value="AKN36560.1"/>
    <property type="molecule type" value="Genomic_DNA"/>
</dbReference>
<name>A0A0H3ZKR3_9VIBR</name>
<evidence type="ECO:0000313" key="1">
    <source>
        <dbReference type="EMBL" id="AKN36560.1"/>
    </source>
</evidence>
<accession>A0A0H3ZKR3</accession>
<organism evidence="1">
    <name type="scientific">Vibrio tasmaniensis</name>
    <dbReference type="NCBI Taxonomy" id="212663"/>
    <lineage>
        <taxon>Bacteria</taxon>
        <taxon>Pseudomonadati</taxon>
        <taxon>Pseudomonadota</taxon>
        <taxon>Gammaproteobacteria</taxon>
        <taxon>Vibrionales</taxon>
        <taxon>Vibrionaceae</taxon>
        <taxon>Vibrio</taxon>
    </lineage>
</organism>
<proteinExistence type="predicted"/>
<sequence length="38" mass="3785">MAGFTPKKLAVIALVASVVAAGVVWASNNVDAVEDTIG</sequence>
<dbReference type="AlphaFoldDB" id="A0A0H3ZKR3"/>
<reference evidence="1" key="1">
    <citation type="journal article" date="2015" name="MBio">
        <title>Eco-Evolutionary Dynamics of Episomes among Ecologically Cohesive Bacterial Populations.</title>
        <authorList>
            <person name="Xue H."/>
            <person name="Cordero O.X."/>
            <person name="Camas F.M."/>
            <person name="Trimble W."/>
            <person name="Meyer F."/>
            <person name="Guglielmini J."/>
            <person name="Rocha E.P."/>
            <person name="Polz M.F."/>
        </authorList>
    </citation>
    <scope>NUCLEOTIDE SEQUENCE</scope>
    <source>
        <strain evidence="1">FF_59</strain>
    </source>
</reference>